<dbReference type="OrthoDB" id="6516247at2759"/>
<dbReference type="EC" id="3.6.4.13" evidence="1"/>
<evidence type="ECO:0000313" key="7">
    <source>
        <dbReference type="EMBL" id="OQR70807.1"/>
    </source>
</evidence>
<organism evidence="7 8">
    <name type="scientific">Tropilaelaps mercedesae</name>
    <dbReference type="NCBI Taxonomy" id="418985"/>
    <lineage>
        <taxon>Eukaryota</taxon>
        <taxon>Metazoa</taxon>
        <taxon>Ecdysozoa</taxon>
        <taxon>Arthropoda</taxon>
        <taxon>Chelicerata</taxon>
        <taxon>Arachnida</taxon>
        <taxon>Acari</taxon>
        <taxon>Parasitiformes</taxon>
        <taxon>Mesostigmata</taxon>
        <taxon>Gamasina</taxon>
        <taxon>Dermanyssoidea</taxon>
        <taxon>Laelapidae</taxon>
        <taxon>Tropilaelaps</taxon>
    </lineage>
</organism>
<keyword evidence="2" id="KW-0547">Nucleotide-binding</keyword>
<evidence type="ECO:0000256" key="4">
    <source>
        <dbReference type="ARBA" id="ARBA00022806"/>
    </source>
</evidence>
<dbReference type="PROSITE" id="PS51194">
    <property type="entry name" value="HELICASE_CTER"/>
    <property type="match status" value="1"/>
</dbReference>
<dbReference type="Pfam" id="PF00271">
    <property type="entry name" value="Helicase_C"/>
    <property type="match status" value="1"/>
</dbReference>
<dbReference type="STRING" id="418985.A0A1V9XB97"/>
<evidence type="ECO:0000256" key="5">
    <source>
        <dbReference type="ARBA" id="ARBA00022840"/>
    </source>
</evidence>
<keyword evidence="4 7" id="KW-0347">Helicase</keyword>
<keyword evidence="5" id="KW-0067">ATP-binding</keyword>
<evidence type="ECO:0000256" key="2">
    <source>
        <dbReference type="ARBA" id="ARBA00022741"/>
    </source>
</evidence>
<dbReference type="InterPro" id="IPR027417">
    <property type="entry name" value="P-loop_NTPase"/>
</dbReference>
<dbReference type="AlphaFoldDB" id="A0A1V9XB97"/>
<accession>A0A1V9XB97</accession>
<dbReference type="GO" id="GO:0016787">
    <property type="term" value="F:hydrolase activity"/>
    <property type="evidence" value="ECO:0007669"/>
    <property type="project" value="UniProtKB-KW"/>
</dbReference>
<keyword evidence="8" id="KW-1185">Reference proteome</keyword>
<dbReference type="FunFam" id="3.40.50.300:FF:000008">
    <property type="entry name" value="ATP-dependent RNA helicase RhlB"/>
    <property type="match status" value="1"/>
</dbReference>
<gene>
    <name evidence="7" type="ORF">BIW11_11387</name>
</gene>
<evidence type="ECO:0000259" key="6">
    <source>
        <dbReference type="PROSITE" id="PS51194"/>
    </source>
</evidence>
<evidence type="ECO:0000256" key="1">
    <source>
        <dbReference type="ARBA" id="ARBA00012552"/>
    </source>
</evidence>
<dbReference type="Proteomes" id="UP000192247">
    <property type="component" value="Unassembled WGS sequence"/>
</dbReference>
<sequence>STELCANKDIRQEVRIVTHQKKKAMLFDVVHSRPYDKILIFAGTKRMVSSICRDLLQSNVRAVESHGGLSQTKRERALQLFQGKTNVMVATDVAARGLDVKNISLVLNFDFPQTVEDYVHRIGRTGRSGTKGEAITFFTENDSPFARDLVKVLIQANQEVPIGLKDIANRSKKDSVSFRDASASRPKTFNRLSVSADWKKAARVR</sequence>
<dbReference type="Gene3D" id="3.40.50.300">
    <property type="entry name" value="P-loop containing nucleotide triphosphate hydrolases"/>
    <property type="match status" value="1"/>
</dbReference>
<feature type="domain" description="Helicase C-terminal" evidence="6">
    <location>
        <begin position="9"/>
        <end position="168"/>
    </location>
</feature>
<reference evidence="7 8" key="1">
    <citation type="journal article" date="2017" name="Gigascience">
        <title>Draft genome of the honey bee ectoparasitic mite, Tropilaelaps mercedesae, is shaped by the parasitic life history.</title>
        <authorList>
            <person name="Dong X."/>
            <person name="Armstrong S.D."/>
            <person name="Xia D."/>
            <person name="Makepeace B.L."/>
            <person name="Darby A.C."/>
            <person name="Kadowaki T."/>
        </authorList>
    </citation>
    <scope>NUCLEOTIDE SEQUENCE [LARGE SCALE GENOMIC DNA]</scope>
    <source>
        <strain evidence="7">Wuxi-XJTLU</strain>
    </source>
</reference>
<dbReference type="GO" id="GO:0005524">
    <property type="term" value="F:ATP binding"/>
    <property type="evidence" value="ECO:0007669"/>
    <property type="project" value="UniProtKB-KW"/>
</dbReference>
<proteinExistence type="predicted"/>
<evidence type="ECO:0000313" key="8">
    <source>
        <dbReference type="Proteomes" id="UP000192247"/>
    </source>
</evidence>
<dbReference type="SMART" id="SM00490">
    <property type="entry name" value="HELICc"/>
    <property type="match status" value="1"/>
</dbReference>
<dbReference type="InParanoid" id="A0A1V9XB97"/>
<dbReference type="CDD" id="cd18787">
    <property type="entry name" value="SF2_C_DEAD"/>
    <property type="match status" value="1"/>
</dbReference>
<keyword evidence="3" id="KW-0378">Hydrolase</keyword>
<dbReference type="EMBL" id="MNPL01016048">
    <property type="protein sequence ID" value="OQR70807.1"/>
    <property type="molecule type" value="Genomic_DNA"/>
</dbReference>
<dbReference type="GO" id="GO:0003724">
    <property type="term" value="F:RNA helicase activity"/>
    <property type="evidence" value="ECO:0007669"/>
    <property type="project" value="UniProtKB-EC"/>
</dbReference>
<name>A0A1V9XB97_9ACAR</name>
<protein>
    <recommendedName>
        <fullName evidence="1">RNA helicase</fullName>
        <ecNumber evidence="1">3.6.4.13</ecNumber>
    </recommendedName>
</protein>
<evidence type="ECO:0000256" key="3">
    <source>
        <dbReference type="ARBA" id="ARBA00022801"/>
    </source>
</evidence>
<dbReference type="PANTHER" id="PTHR47958">
    <property type="entry name" value="ATP-DEPENDENT RNA HELICASE DBP3"/>
    <property type="match status" value="1"/>
</dbReference>
<dbReference type="InterPro" id="IPR001650">
    <property type="entry name" value="Helicase_C-like"/>
</dbReference>
<comment type="caution">
    <text evidence="7">The sequence shown here is derived from an EMBL/GenBank/DDBJ whole genome shotgun (WGS) entry which is preliminary data.</text>
</comment>
<dbReference type="SUPFAM" id="SSF52540">
    <property type="entry name" value="P-loop containing nucleoside triphosphate hydrolases"/>
    <property type="match status" value="1"/>
</dbReference>
<feature type="non-terminal residue" evidence="7">
    <location>
        <position position="1"/>
    </location>
</feature>